<keyword evidence="4" id="KW-0602">Photosynthesis</keyword>
<evidence type="ECO:0000256" key="1">
    <source>
        <dbReference type="ARBA" id="ARBA00004445"/>
    </source>
</evidence>
<keyword evidence="10" id="KW-0472">Membrane</keyword>
<evidence type="ECO:0000256" key="4">
    <source>
        <dbReference type="ARBA" id="ARBA00022531"/>
    </source>
</evidence>
<dbReference type="Gene3D" id="1.10.490.20">
    <property type="entry name" value="Phycocyanins"/>
    <property type="match status" value="1"/>
</dbReference>
<evidence type="ECO:0000259" key="14">
    <source>
        <dbReference type="PROSITE" id="PS51445"/>
    </source>
</evidence>
<dbReference type="Pfam" id="PF00502">
    <property type="entry name" value="Phycobilisome"/>
    <property type="match status" value="2"/>
</dbReference>
<dbReference type="PANTHER" id="PTHR34011">
    <property type="entry name" value="PHYCOBILISOME 32.1 KDA LINKER POLYPEPTIDE, PHYCOCYANIN-ASSOCIATED, ROD 2-RELATED"/>
    <property type="match status" value="1"/>
</dbReference>
<name>A0ABR7ZVQ6_9CYAN</name>
<dbReference type="InterPro" id="IPR012128">
    <property type="entry name" value="Phycobilisome_asu/bsu"/>
</dbReference>
<dbReference type="SUPFAM" id="SSF46458">
    <property type="entry name" value="Globin-like"/>
    <property type="match status" value="1"/>
</dbReference>
<evidence type="ECO:0000256" key="2">
    <source>
        <dbReference type="ARBA" id="ARBA00008182"/>
    </source>
</evidence>
<dbReference type="InterPro" id="IPR038719">
    <property type="entry name" value="Phycobilisome_asu/bsu_sf"/>
</dbReference>
<dbReference type="RefSeq" id="WP_190402479.1">
    <property type="nucleotide sequence ID" value="NZ_JACJQB010000007.1"/>
</dbReference>
<comment type="subcellular location">
    <subcellularLocation>
        <location evidence="1">Cellular thylakoid membrane</location>
        <topology evidence="1">Peripheral membrane protein</topology>
        <orientation evidence="1">Cytoplasmic side</orientation>
    </subcellularLocation>
</comment>
<comment type="similarity">
    <text evidence="13">Belongs to the phycobilisome linker protein family.</text>
</comment>
<keyword evidence="6" id="KW-0677">Repeat</keyword>
<feature type="domain" description="PBS-linker" evidence="14">
    <location>
        <begin position="722"/>
        <end position="902"/>
    </location>
</feature>
<dbReference type="PANTHER" id="PTHR34011:SF6">
    <property type="entry name" value="PHYCOBILIPROTEIN APCE"/>
    <property type="match status" value="1"/>
</dbReference>
<keyword evidence="7 13" id="KW-0605">Phycobilisome</keyword>
<keyword evidence="12" id="KW-0089">Bile pigment</keyword>
<evidence type="ECO:0000256" key="8">
    <source>
        <dbReference type="ARBA" id="ARBA00022991"/>
    </source>
</evidence>
<feature type="domain" description="PBS-linker" evidence="14">
    <location>
        <begin position="260"/>
        <end position="440"/>
    </location>
</feature>
<keyword evidence="16" id="KW-1185">Reference proteome</keyword>
<evidence type="ECO:0000256" key="3">
    <source>
        <dbReference type="ARBA" id="ARBA00018674"/>
    </source>
</evidence>
<evidence type="ECO:0000256" key="7">
    <source>
        <dbReference type="ARBA" id="ARBA00022738"/>
    </source>
</evidence>
<comment type="caution">
    <text evidence="15">The sequence shown here is derived from an EMBL/GenBank/DDBJ whole genome shotgun (WGS) entry which is preliminary data.</text>
</comment>
<evidence type="ECO:0000256" key="13">
    <source>
        <dbReference type="PROSITE-ProRule" id="PRU00775"/>
    </source>
</evidence>
<evidence type="ECO:0000256" key="5">
    <source>
        <dbReference type="ARBA" id="ARBA00022549"/>
    </source>
</evidence>
<evidence type="ECO:0000313" key="16">
    <source>
        <dbReference type="Proteomes" id="UP000642094"/>
    </source>
</evidence>
<dbReference type="InterPro" id="IPR038255">
    <property type="entry name" value="PBS_linker_sf"/>
</dbReference>
<evidence type="ECO:0000256" key="6">
    <source>
        <dbReference type="ARBA" id="ARBA00022737"/>
    </source>
</evidence>
<feature type="domain" description="PBS-linker" evidence="14">
    <location>
        <begin position="526"/>
        <end position="704"/>
    </location>
</feature>
<protein>
    <recommendedName>
        <fullName evidence="3">Phycobiliprotein ApcE</fullName>
    </recommendedName>
</protein>
<evidence type="ECO:0000256" key="12">
    <source>
        <dbReference type="ARBA" id="ARBA00023307"/>
    </source>
</evidence>
<evidence type="ECO:0000256" key="10">
    <source>
        <dbReference type="ARBA" id="ARBA00023136"/>
    </source>
</evidence>
<dbReference type="PROSITE" id="PS51445">
    <property type="entry name" value="PBS_LINKER"/>
    <property type="match status" value="3"/>
</dbReference>
<reference evidence="15 16" key="1">
    <citation type="journal article" date="2020" name="ISME J.">
        <title>Comparative genomics reveals insights into cyanobacterial evolution and habitat adaptation.</title>
        <authorList>
            <person name="Chen M.Y."/>
            <person name="Teng W.K."/>
            <person name="Zhao L."/>
            <person name="Hu C.X."/>
            <person name="Zhou Y.K."/>
            <person name="Han B.P."/>
            <person name="Song L.R."/>
            <person name="Shu W.S."/>
        </authorList>
    </citation>
    <scope>NUCLEOTIDE SEQUENCE [LARGE SCALE GENOMIC DNA]</scope>
    <source>
        <strain evidence="15 16">FACHB-723</strain>
    </source>
</reference>
<accession>A0ABR7ZVQ6</accession>
<dbReference type="Pfam" id="PF00427">
    <property type="entry name" value="PBS_linker_poly"/>
    <property type="match status" value="3"/>
</dbReference>
<comment type="similarity">
    <text evidence="2">Belongs to the phycobiliprotein family.</text>
</comment>
<proteinExistence type="inferred from homology"/>
<keyword evidence="11" id="KW-0456">Lyase</keyword>
<dbReference type="EMBL" id="JACJQB010000007">
    <property type="protein sequence ID" value="MBD2187599.1"/>
    <property type="molecule type" value="Genomic_DNA"/>
</dbReference>
<keyword evidence="9" id="KW-0793">Thylakoid</keyword>
<dbReference type="Gene3D" id="1.10.3130.20">
    <property type="entry name" value="Phycobilisome linker domain"/>
    <property type="match status" value="3"/>
</dbReference>
<keyword evidence="5" id="KW-0042">Antenna complex</keyword>
<evidence type="ECO:0000256" key="9">
    <source>
        <dbReference type="ARBA" id="ARBA00023078"/>
    </source>
</evidence>
<sequence>MSVTASSGAVNARPRLYQTAITSTISQIEQQDRFATRSELEDLSTYFQSGQKRIEIAAILTQNSENIVSKAASRIFTGGSAMAFLEKPKNDEELEIDRAGRVVDVKLGMELGTTIYAESTGEGGFLGAIKNFFSNTGITGVVDPVPANFRPINISRYGADRMKKSLRDLSWFLRYATYAIVAGDPNILAQNVRGLREIIEAACSTEATIVALQTMKQAAAGYFLNDPAAIEIIKQYMDVAIAEFKAPTPSPKVRQRSSTDLQGLALPQIYFNTAERRQKFVMKAAMTGAEKNEVVKAAYRQVFERDITRAYSQSVSDLDSKVKNGEISVREFVRRLGLSPLYRDQFFLPFINSRAVELAFKHFLGRSPESREEVAAYFAIVSKGGLAALVNALVNSKEYSDYFGEETVPYQRGLGQEAQTARNWGAQFDLFNYSAPFRKVPQFITLFASYNQPLPEQHVYGAGHDPLEIQYGAIFPKETRNPNASPAPFGKDTRRILIRNGAGITNQLGNPAATGSIDPMSPKVFKLDQTLRDSVKITKGKKTSVKGVSITNSETSTQAVIRAIYLQVIGFIPYSGQRLTVAEIKLENGDISVREFVRMLAKSPVFRDRYWTKLYVCKAIEFTHRRLLGRPTYGRPEMNAYFDLASKKGFYAVVDAILDTKEYEQAFGEDTVPYERYLTAAGVSLRSNRTGTLAEDKGTKVVPETTPKFVELGQVPEDRSSVSIRDRINQGVDKKREQRKIFKLTTTDPVEAGALVRAAYRQVFERDMDAYVADAQFSQFTSKLLNKETTVKEFILAIGTSDLYIKEFYAPFPNTKVIELGTKHFLGRAPLDQAEIRKYNVILATRGIKAMVTEMVNSREFLDAFGEDVVPYNRFETFPAANYPNTKELYDRLTKQDKSIVVPSFASVKSKMPTTV</sequence>
<evidence type="ECO:0000256" key="11">
    <source>
        <dbReference type="ARBA" id="ARBA00023239"/>
    </source>
</evidence>
<organism evidence="15 16">
    <name type="scientific">Pseudanabaena mucicola FACHB-723</name>
    <dbReference type="NCBI Taxonomy" id="2692860"/>
    <lineage>
        <taxon>Bacteria</taxon>
        <taxon>Bacillati</taxon>
        <taxon>Cyanobacteriota</taxon>
        <taxon>Cyanophyceae</taxon>
        <taxon>Pseudanabaenales</taxon>
        <taxon>Pseudanabaenaceae</taxon>
        <taxon>Pseudanabaena</taxon>
    </lineage>
</organism>
<gene>
    <name evidence="15" type="ORF">H6F41_05510</name>
</gene>
<keyword evidence="8" id="KW-0157">Chromophore</keyword>
<dbReference type="Proteomes" id="UP000642094">
    <property type="component" value="Unassembled WGS sequence"/>
</dbReference>
<dbReference type="InterPro" id="IPR001297">
    <property type="entry name" value="PBS_linker_dom"/>
</dbReference>
<dbReference type="InterPro" id="IPR009050">
    <property type="entry name" value="Globin-like_sf"/>
</dbReference>
<evidence type="ECO:0000313" key="15">
    <source>
        <dbReference type="EMBL" id="MBD2187599.1"/>
    </source>
</evidence>